<dbReference type="EnsemblPlants" id="AVESA.00010b.r2.1DG0172300.1">
    <property type="protein sequence ID" value="AVESA.00010b.r2.1DG0172300.1.CDS.1"/>
    <property type="gene ID" value="AVESA.00010b.r2.1DG0172300"/>
</dbReference>
<reference evidence="1" key="2">
    <citation type="submission" date="2025-09" db="UniProtKB">
        <authorList>
            <consortium name="EnsemblPlants"/>
        </authorList>
    </citation>
    <scope>IDENTIFICATION</scope>
</reference>
<name>A0ACD5U324_AVESA</name>
<evidence type="ECO:0000313" key="1">
    <source>
        <dbReference type="EnsemblPlants" id="AVESA.00010b.r2.1DG0172300.1.CDS.1"/>
    </source>
</evidence>
<dbReference type="Proteomes" id="UP001732700">
    <property type="component" value="Chromosome 1D"/>
</dbReference>
<accession>A0ACD5U324</accession>
<evidence type="ECO:0000313" key="2">
    <source>
        <dbReference type="Proteomes" id="UP001732700"/>
    </source>
</evidence>
<keyword evidence="2" id="KW-1185">Reference proteome</keyword>
<protein>
    <submittedName>
        <fullName evidence="1">Uncharacterized protein</fullName>
    </submittedName>
</protein>
<sequence>MTTFHQRFSYENSNVYSKSGSAQVVNQTIDTKSAVSATIGGTVLLSQEVHQVFPLYLIDRTSDEVGDEYSLVSVVKMGISEKRQQGFSNSSLYNEQSARGSMRVKNLVIFRSGENNRVYKYVGTVGCYFRDVSIKNYTVVLDHSDGSCLKRPRDVGSRFLSRLSIPSIDRAVHVES</sequence>
<proteinExistence type="predicted"/>
<reference evidence="1" key="1">
    <citation type="submission" date="2021-05" db="EMBL/GenBank/DDBJ databases">
        <authorList>
            <person name="Scholz U."/>
            <person name="Mascher M."/>
            <person name="Fiebig A."/>
        </authorList>
    </citation>
    <scope>NUCLEOTIDE SEQUENCE [LARGE SCALE GENOMIC DNA]</scope>
</reference>
<organism evidence="1 2">
    <name type="scientific">Avena sativa</name>
    <name type="common">Oat</name>
    <dbReference type="NCBI Taxonomy" id="4498"/>
    <lineage>
        <taxon>Eukaryota</taxon>
        <taxon>Viridiplantae</taxon>
        <taxon>Streptophyta</taxon>
        <taxon>Embryophyta</taxon>
        <taxon>Tracheophyta</taxon>
        <taxon>Spermatophyta</taxon>
        <taxon>Magnoliopsida</taxon>
        <taxon>Liliopsida</taxon>
        <taxon>Poales</taxon>
        <taxon>Poaceae</taxon>
        <taxon>BOP clade</taxon>
        <taxon>Pooideae</taxon>
        <taxon>Poodae</taxon>
        <taxon>Poeae</taxon>
        <taxon>Poeae Chloroplast Group 1 (Aveneae type)</taxon>
        <taxon>Aveninae</taxon>
        <taxon>Avena</taxon>
    </lineage>
</organism>